<dbReference type="Gene3D" id="3.60.20.10">
    <property type="entry name" value="Glutamine Phosphoribosylpyrophosphate, subunit 1, domain 1"/>
    <property type="match status" value="1"/>
</dbReference>
<protein>
    <submittedName>
        <fullName evidence="3">Class II glutamine amidotransferase</fullName>
        <ecNumber evidence="3">2.4.2.-</ecNumber>
    </submittedName>
</protein>
<dbReference type="PANTHER" id="PTHR42824:SF1">
    <property type="entry name" value="GLUTAMINE AMIDOTRANSFERASE YAFJ-RELATED"/>
    <property type="match status" value="1"/>
</dbReference>
<dbReference type="PROSITE" id="PS51278">
    <property type="entry name" value="GATASE_TYPE_2"/>
    <property type="match status" value="1"/>
</dbReference>
<organism evidence="3 4">
    <name type="scientific">Ottowia flava</name>
    <dbReference type="NCBI Taxonomy" id="2675430"/>
    <lineage>
        <taxon>Bacteria</taxon>
        <taxon>Pseudomonadati</taxon>
        <taxon>Pseudomonadota</taxon>
        <taxon>Betaproteobacteria</taxon>
        <taxon>Burkholderiales</taxon>
        <taxon>Comamonadaceae</taxon>
        <taxon>Ottowia</taxon>
    </lineage>
</organism>
<keyword evidence="3" id="KW-0328">Glycosyltransferase</keyword>
<proteinExistence type="predicted"/>
<dbReference type="GO" id="GO:0016757">
    <property type="term" value="F:glycosyltransferase activity"/>
    <property type="evidence" value="ECO:0007669"/>
    <property type="project" value="UniProtKB-KW"/>
</dbReference>
<name>A0ABW4KW43_9BURK</name>
<dbReference type="EC" id="2.4.2.-" evidence="3"/>
<dbReference type="SUPFAM" id="SSF56235">
    <property type="entry name" value="N-terminal nucleophile aminohydrolases (Ntn hydrolases)"/>
    <property type="match status" value="1"/>
</dbReference>
<keyword evidence="4" id="KW-1185">Reference proteome</keyword>
<dbReference type="PANTHER" id="PTHR42824">
    <property type="entry name" value="GLUTAMINE AMIDOTRANSFERASE"/>
    <property type="match status" value="1"/>
</dbReference>
<evidence type="ECO:0000313" key="3">
    <source>
        <dbReference type="EMBL" id="MFD1710548.1"/>
    </source>
</evidence>
<keyword evidence="1 3" id="KW-0315">Glutamine amidotransferase</keyword>
<dbReference type="InterPro" id="IPR017932">
    <property type="entry name" value="GATase_2_dom"/>
</dbReference>
<evidence type="ECO:0000259" key="2">
    <source>
        <dbReference type="PROSITE" id="PS51278"/>
    </source>
</evidence>
<reference evidence="4" key="1">
    <citation type="journal article" date="2019" name="Int. J. Syst. Evol. Microbiol.">
        <title>The Global Catalogue of Microorganisms (GCM) 10K type strain sequencing project: providing services to taxonomists for standard genome sequencing and annotation.</title>
        <authorList>
            <consortium name="The Broad Institute Genomics Platform"/>
            <consortium name="The Broad Institute Genome Sequencing Center for Infectious Disease"/>
            <person name="Wu L."/>
            <person name="Ma J."/>
        </authorList>
    </citation>
    <scope>NUCLEOTIDE SEQUENCE [LARGE SCALE GENOMIC DNA]</scope>
    <source>
        <strain evidence="4">LMG 29247</strain>
    </source>
</reference>
<sequence>MCQLLGMNCNTPTDVTFSFAGFAQRGGRTDHHADGWGIAFFEGAGVRQFVDVEPACDSGLAKFVRGYPIQSRNVISHIRKATVGEVRLENCHPFVRELWGRYWVFAHNGDLKDYAPHLHGHFHPVGSTDSEQAFCWLMQELAKSHASLPPVDELTRTLRELVPRVARHGTFNFLLSNGEALWAHASTKLCYIVRQHPFASAQLADEDLAIDFAQHTTPQDRVAVVATTPLTRNETWTTFAPGELRVFVDGAPLAG</sequence>
<comment type="caution">
    <text evidence="3">The sequence shown here is derived from an EMBL/GenBank/DDBJ whole genome shotgun (WGS) entry which is preliminary data.</text>
</comment>
<dbReference type="InterPro" id="IPR029055">
    <property type="entry name" value="Ntn_hydrolases_N"/>
</dbReference>
<gene>
    <name evidence="3" type="ORF">ACFSF0_08015</name>
</gene>
<evidence type="ECO:0000313" key="4">
    <source>
        <dbReference type="Proteomes" id="UP001597304"/>
    </source>
</evidence>
<keyword evidence="3" id="KW-0808">Transferase</keyword>
<evidence type="ECO:0000256" key="1">
    <source>
        <dbReference type="ARBA" id="ARBA00022962"/>
    </source>
</evidence>
<accession>A0ABW4KW43</accession>
<feature type="domain" description="Glutamine amidotransferase type-2" evidence="2">
    <location>
        <begin position="2"/>
        <end position="250"/>
    </location>
</feature>
<dbReference type="Pfam" id="PF13230">
    <property type="entry name" value="GATase_4"/>
    <property type="match status" value="1"/>
</dbReference>
<dbReference type="RefSeq" id="WP_147912668.1">
    <property type="nucleotide sequence ID" value="NZ_JBHUEJ010000016.1"/>
</dbReference>
<dbReference type="CDD" id="cd01908">
    <property type="entry name" value="YafJ"/>
    <property type="match status" value="1"/>
</dbReference>
<dbReference type="EMBL" id="JBHUEJ010000016">
    <property type="protein sequence ID" value="MFD1710548.1"/>
    <property type="molecule type" value="Genomic_DNA"/>
</dbReference>
<dbReference type="InterPro" id="IPR026869">
    <property type="entry name" value="EgtC-like"/>
</dbReference>
<dbReference type="Proteomes" id="UP001597304">
    <property type="component" value="Unassembled WGS sequence"/>
</dbReference>